<keyword evidence="2" id="KW-0677">Repeat</keyword>
<dbReference type="HOGENOM" id="CLU_060653_2_0_1"/>
<evidence type="ECO:0000259" key="6">
    <source>
        <dbReference type="PROSITE" id="PS50103"/>
    </source>
</evidence>
<keyword evidence="8" id="KW-1185">Reference proteome</keyword>
<feature type="domain" description="C3H1-type" evidence="6">
    <location>
        <begin position="126"/>
        <end position="154"/>
    </location>
</feature>
<accession>M1A3C2</accession>
<dbReference type="AlphaFoldDB" id="M1A3C2"/>
<dbReference type="InterPro" id="IPR000571">
    <property type="entry name" value="Znf_CCCH"/>
</dbReference>
<dbReference type="EnsemblPlants" id="PGSC0003DMT400013774">
    <property type="protein sequence ID" value="PGSC0003DMT400013774"/>
    <property type="gene ID" value="PGSC0003DMG400005394"/>
</dbReference>
<feature type="domain" description="C3H1-type" evidence="6">
    <location>
        <begin position="201"/>
        <end position="229"/>
    </location>
</feature>
<dbReference type="GO" id="GO:0003729">
    <property type="term" value="F:mRNA binding"/>
    <property type="evidence" value="ECO:0007669"/>
    <property type="project" value="InterPro"/>
</dbReference>
<feature type="zinc finger region" description="C3H1-type" evidence="5">
    <location>
        <begin position="126"/>
        <end position="154"/>
    </location>
</feature>
<dbReference type="InterPro" id="IPR045877">
    <property type="entry name" value="ZFP36-like"/>
</dbReference>
<dbReference type="GO" id="GO:0051252">
    <property type="term" value="P:regulation of RNA metabolic process"/>
    <property type="evidence" value="ECO:0007669"/>
    <property type="project" value="UniProtKB-ARBA"/>
</dbReference>
<feature type="zinc finger region" description="C3H1-type" evidence="5">
    <location>
        <begin position="201"/>
        <end position="229"/>
    </location>
</feature>
<dbReference type="eggNOG" id="KOG1677">
    <property type="taxonomic scope" value="Eukaryota"/>
</dbReference>
<dbReference type="Proteomes" id="UP000011115">
    <property type="component" value="Unassembled WGS sequence"/>
</dbReference>
<feature type="zinc finger region" description="C3H1-type" evidence="5">
    <location>
        <begin position="72"/>
        <end position="99"/>
    </location>
</feature>
<keyword evidence="4 5" id="KW-0862">Zinc</keyword>
<feature type="domain" description="C3H1-type" evidence="6">
    <location>
        <begin position="72"/>
        <end position="99"/>
    </location>
</feature>
<dbReference type="SMART" id="SM00356">
    <property type="entry name" value="ZnF_C3H1"/>
    <property type="match status" value="3"/>
</dbReference>
<proteinExistence type="predicted"/>
<dbReference type="Pfam" id="PF00642">
    <property type="entry name" value="zf-CCCH"/>
    <property type="match status" value="1"/>
</dbReference>
<evidence type="ECO:0000313" key="8">
    <source>
        <dbReference type="Proteomes" id="UP000011115"/>
    </source>
</evidence>
<evidence type="ECO:0000256" key="3">
    <source>
        <dbReference type="ARBA" id="ARBA00022771"/>
    </source>
</evidence>
<dbReference type="FunCoup" id="M1A3C2">
    <property type="interactions" value="515"/>
</dbReference>
<dbReference type="SUPFAM" id="SSF90229">
    <property type="entry name" value="CCCH zinc finger"/>
    <property type="match status" value="3"/>
</dbReference>
<dbReference type="GO" id="GO:0008270">
    <property type="term" value="F:zinc ion binding"/>
    <property type="evidence" value="ECO:0007669"/>
    <property type="project" value="UniProtKB-KW"/>
</dbReference>
<evidence type="ECO:0000256" key="5">
    <source>
        <dbReference type="PROSITE-ProRule" id="PRU00723"/>
    </source>
</evidence>
<dbReference type="PANTHER" id="PTHR12547:SF121">
    <property type="entry name" value="ZINC FINGER CCCH DOMAIN-CONTAINING PROTEIN 39"/>
    <property type="match status" value="1"/>
</dbReference>
<sequence length="385" mass="43943">MPFAGGEIGGVWPNSPMNHDMFESYCQFEHAPSFKRMTDSDRNLLNCATFPAIKSRMNSPNIQESKGTSHIFYKTHMCIKCLKETCKNEENCTFAHGVEDLREPPLNWQDLICVKDRELNEDQVKMHRMKICKIFYDGEECPYGYKCKFLHERPSKIKSNIARDREISAISIKTTRNISDPRMIETSKHENDIVHIEMPIYCKTKICIKWETTGQCPFRDRCHFSHGKSELHEPILTNFVPITPSPFSVPLGSNTVVNASNNSSEKNPVIRNFNMEPEAPQAPVDPLDDQITHTKLRADFQVIAQAMIAQANHEVIALVKSNEEIMVTRAGDFKRMNSLRFQMDEDPQDFVEGIQNIVGNIGLTLVENVDLAAYQLKGVSQVLFN</sequence>
<evidence type="ECO:0000256" key="4">
    <source>
        <dbReference type="ARBA" id="ARBA00022833"/>
    </source>
</evidence>
<dbReference type="STRING" id="4113.M1A3C2"/>
<dbReference type="FunFam" id="4.10.1000.10:FF:000003">
    <property type="entry name" value="Zinc finger CCCH domain-containing protein"/>
    <property type="match status" value="1"/>
</dbReference>
<dbReference type="Gene3D" id="4.10.1000.10">
    <property type="entry name" value="Zinc finger, CCCH-type"/>
    <property type="match status" value="2"/>
</dbReference>
<dbReference type="PANTHER" id="PTHR12547">
    <property type="entry name" value="CCCH ZINC FINGER/TIS11-RELATED"/>
    <property type="match status" value="1"/>
</dbReference>
<reference evidence="7" key="2">
    <citation type="submission" date="2015-06" db="UniProtKB">
        <authorList>
            <consortium name="EnsemblPlants"/>
        </authorList>
    </citation>
    <scope>IDENTIFICATION</scope>
    <source>
        <strain evidence="7">DM1-3 516 R44</strain>
    </source>
</reference>
<keyword evidence="1 5" id="KW-0479">Metal-binding</keyword>
<dbReference type="GO" id="GO:0010468">
    <property type="term" value="P:regulation of gene expression"/>
    <property type="evidence" value="ECO:0007669"/>
    <property type="project" value="UniProtKB-ARBA"/>
</dbReference>
<dbReference type="PROSITE" id="PS50103">
    <property type="entry name" value="ZF_C3H1"/>
    <property type="match status" value="3"/>
</dbReference>
<evidence type="ECO:0000313" key="7">
    <source>
        <dbReference type="EnsemblPlants" id="PGSC0003DMT400013774"/>
    </source>
</evidence>
<reference evidence="8" key="1">
    <citation type="journal article" date="2011" name="Nature">
        <title>Genome sequence and analysis of the tuber crop potato.</title>
        <authorList>
            <consortium name="The Potato Genome Sequencing Consortium"/>
        </authorList>
    </citation>
    <scope>NUCLEOTIDE SEQUENCE [LARGE SCALE GENOMIC DNA]</scope>
    <source>
        <strain evidence="8">cv. DM1-3 516 R44</strain>
    </source>
</reference>
<organism evidence="7 8">
    <name type="scientific">Solanum tuberosum</name>
    <name type="common">Potato</name>
    <dbReference type="NCBI Taxonomy" id="4113"/>
    <lineage>
        <taxon>Eukaryota</taxon>
        <taxon>Viridiplantae</taxon>
        <taxon>Streptophyta</taxon>
        <taxon>Embryophyta</taxon>
        <taxon>Tracheophyta</taxon>
        <taxon>Spermatophyta</taxon>
        <taxon>Magnoliopsida</taxon>
        <taxon>eudicotyledons</taxon>
        <taxon>Gunneridae</taxon>
        <taxon>Pentapetalae</taxon>
        <taxon>asterids</taxon>
        <taxon>lamiids</taxon>
        <taxon>Solanales</taxon>
        <taxon>Solanaceae</taxon>
        <taxon>Solanoideae</taxon>
        <taxon>Solaneae</taxon>
        <taxon>Solanum</taxon>
    </lineage>
</organism>
<dbReference type="InParanoid" id="M1A3C2"/>
<keyword evidence="3 5" id="KW-0863">Zinc-finger</keyword>
<evidence type="ECO:0000256" key="1">
    <source>
        <dbReference type="ARBA" id="ARBA00022723"/>
    </source>
</evidence>
<dbReference type="InterPro" id="IPR036855">
    <property type="entry name" value="Znf_CCCH_sf"/>
</dbReference>
<dbReference type="Gramene" id="PGSC0003DMT400013774">
    <property type="protein sequence ID" value="PGSC0003DMT400013774"/>
    <property type="gene ID" value="PGSC0003DMG400005394"/>
</dbReference>
<protein>
    <submittedName>
        <fullName evidence="7">Zinc finger CCCH domain-containing protein 39</fullName>
    </submittedName>
</protein>
<dbReference type="PaxDb" id="4113-PGSC0003DMT400013774"/>
<name>M1A3C2_SOLTU</name>
<evidence type="ECO:0000256" key="2">
    <source>
        <dbReference type="ARBA" id="ARBA00022737"/>
    </source>
</evidence>